<keyword evidence="1" id="KW-0732">Signal</keyword>
<dbReference type="Gene3D" id="2.40.160.10">
    <property type="entry name" value="Porin"/>
    <property type="match status" value="1"/>
</dbReference>
<dbReference type="RefSeq" id="WP_206254045.1">
    <property type="nucleotide sequence ID" value="NZ_CP071060.1"/>
</dbReference>
<evidence type="ECO:0000256" key="1">
    <source>
        <dbReference type="SAM" id="SignalP"/>
    </source>
</evidence>
<evidence type="ECO:0000313" key="3">
    <source>
        <dbReference type="Proteomes" id="UP000663570"/>
    </source>
</evidence>
<dbReference type="EMBL" id="CP071060">
    <property type="protein sequence ID" value="QSI76337.1"/>
    <property type="molecule type" value="Genomic_DNA"/>
</dbReference>
<reference evidence="2 3" key="1">
    <citation type="submission" date="2021-02" db="EMBL/GenBank/DDBJ databases">
        <title>Niveibacterium changnyeongensis HC41.</title>
        <authorList>
            <person name="Kang M."/>
        </authorList>
    </citation>
    <scope>NUCLEOTIDE SEQUENCE [LARGE SCALE GENOMIC DNA]</scope>
    <source>
        <strain evidence="2 3">HC41</strain>
    </source>
</reference>
<evidence type="ECO:0008006" key="4">
    <source>
        <dbReference type="Google" id="ProtNLM"/>
    </source>
</evidence>
<dbReference type="InterPro" id="IPR023614">
    <property type="entry name" value="Porin_dom_sf"/>
</dbReference>
<dbReference type="Proteomes" id="UP000663570">
    <property type="component" value="Chromosome"/>
</dbReference>
<feature type="chain" id="PRO_5045776826" description="Porin" evidence="1">
    <location>
        <begin position="24"/>
        <end position="413"/>
    </location>
</feature>
<dbReference type="SUPFAM" id="SSF56935">
    <property type="entry name" value="Porins"/>
    <property type="match status" value="1"/>
</dbReference>
<organism evidence="2 3">
    <name type="scientific">Niveibacterium microcysteis</name>
    <dbReference type="NCBI Taxonomy" id="2811415"/>
    <lineage>
        <taxon>Bacteria</taxon>
        <taxon>Pseudomonadati</taxon>
        <taxon>Pseudomonadota</taxon>
        <taxon>Betaproteobacteria</taxon>
        <taxon>Rhodocyclales</taxon>
        <taxon>Rhodocyclaceae</taxon>
        <taxon>Niveibacterium</taxon>
    </lineage>
</organism>
<gene>
    <name evidence="2" type="ORF">JY500_17995</name>
</gene>
<feature type="signal peptide" evidence="1">
    <location>
        <begin position="1"/>
        <end position="23"/>
    </location>
</feature>
<name>A0ABX7MA15_9RHOO</name>
<sequence length="413" mass="44196">MSAVLKTRVVLAALCLASGVAVRADESPDRPWRLAGFGTLGGTWASADGIEYRRDVTQAPTGVAGGAGAANVDTRIGVQFNYQLGADWEAVVQALSRYRYDGSWRPELSWGFLSYSPDAALTLRGGRLGLDVYPLADSTNIGYSYLPVRPAPDYYGGIPMQSLDGLDVSYIWPLGADALKFKAYAGLAVGKAVADAQGAVFDLADSPLVGAYLEYQGEPWTARLGYTQIRVAHDFPFPDIHDALRNGGIPGGPELADRLSVEGKHFGYLSASLGYQQGALQAQLAGSYFRSDSDALPPYYAGFALLGYRVGALTPYLLLSGARSPDSHPVSGLPPWPMLAPLENAVGKMFESNLNNLQTVGLGTRWDLSSHIALKLQAERIHGTHSIVLWFNDAAPGDAFKTTVLSAVLDFVF</sequence>
<keyword evidence="3" id="KW-1185">Reference proteome</keyword>
<protein>
    <recommendedName>
        <fullName evidence="4">Porin</fullName>
    </recommendedName>
</protein>
<accession>A0ABX7MA15</accession>
<evidence type="ECO:0000313" key="2">
    <source>
        <dbReference type="EMBL" id="QSI76337.1"/>
    </source>
</evidence>
<proteinExistence type="predicted"/>